<protein>
    <submittedName>
        <fullName evidence="2">AzlD domain-containing protein</fullName>
    </submittedName>
</protein>
<keyword evidence="3" id="KW-1185">Reference proteome</keyword>
<sequence length="102" mass="10356">MTVQVVLLLGLGTYALRLLGPLLKGRIRFSDEAERLMSVAAMVLLGAFVATSAVIEDGGFAGVARFAGVAVGGLLAWFRAPFVVVVVAAAGITAAVRALGVA</sequence>
<feature type="transmembrane region" description="Helical" evidence="1">
    <location>
        <begin position="35"/>
        <end position="55"/>
    </location>
</feature>
<dbReference type="KEGG" id="sace:GIY23_08945"/>
<feature type="transmembrane region" description="Helical" evidence="1">
    <location>
        <begin position="6"/>
        <end position="23"/>
    </location>
</feature>
<proteinExistence type="predicted"/>
<dbReference type="Proteomes" id="UP000371041">
    <property type="component" value="Chromosome"/>
</dbReference>
<evidence type="ECO:0000256" key="1">
    <source>
        <dbReference type="SAM" id="Phobius"/>
    </source>
</evidence>
<dbReference type="RefSeq" id="WP_154076220.1">
    <property type="nucleotide sequence ID" value="NZ_CP045929.1"/>
</dbReference>
<dbReference type="AlphaFoldDB" id="A0A5Q3Q864"/>
<name>A0A5Q3Q864_9PSEU</name>
<reference evidence="3" key="1">
    <citation type="submission" date="2019-11" db="EMBL/GenBank/DDBJ databases">
        <title>The complete genome sequence of Saccharopolyspora sp. E2A.</title>
        <authorList>
            <person name="Zhang G."/>
        </authorList>
    </citation>
    <scope>NUCLEOTIDE SEQUENCE [LARGE SCALE GENOMIC DNA]</scope>
    <source>
        <strain evidence="3">E2A</strain>
    </source>
</reference>
<keyword evidence="1" id="KW-0472">Membrane</keyword>
<evidence type="ECO:0000313" key="2">
    <source>
        <dbReference type="EMBL" id="QGK69626.1"/>
    </source>
</evidence>
<keyword evidence="1" id="KW-0812">Transmembrane</keyword>
<dbReference type="InterPro" id="IPR008407">
    <property type="entry name" value="Brnchd-chn_aa_trnsp_AzlD"/>
</dbReference>
<evidence type="ECO:0000313" key="3">
    <source>
        <dbReference type="Proteomes" id="UP000371041"/>
    </source>
</evidence>
<keyword evidence="1" id="KW-1133">Transmembrane helix</keyword>
<organism evidence="2 3">
    <name type="scientific">Allosaccharopolyspora coralli</name>
    <dbReference type="NCBI Taxonomy" id="2665642"/>
    <lineage>
        <taxon>Bacteria</taxon>
        <taxon>Bacillati</taxon>
        <taxon>Actinomycetota</taxon>
        <taxon>Actinomycetes</taxon>
        <taxon>Pseudonocardiales</taxon>
        <taxon>Pseudonocardiaceae</taxon>
        <taxon>Allosaccharopolyspora</taxon>
    </lineage>
</organism>
<accession>A0A5Q3Q864</accession>
<dbReference type="Pfam" id="PF05437">
    <property type="entry name" value="AzlD"/>
    <property type="match status" value="1"/>
</dbReference>
<feature type="transmembrane region" description="Helical" evidence="1">
    <location>
        <begin position="75"/>
        <end position="99"/>
    </location>
</feature>
<gene>
    <name evidence="2" type="ORF">GIY23_08945</name>
</gene>
<dbReference type="EMBL" id="CP045929">
    <property type="protein sequence ID" value="QGK69626.1"/>
    <property type="molecule type" value="Genomic_DNA"/>
</dbReference>